<dbReference type="AlphaFoldDB" id="A0A9P7F4U8"/>
<keyword evidence="5" id="KW-1133">Transmembrane helix</keyword>
<sequence length="378" mass="41463">MATTTPTRSSSTSPPESRPTSLARPSMNNGEPWHDVLPENTILRLCYKALCLIAVSKSTVDHWHYLIERPIKKEWIAHKEMVVNRFENMNITAGLVLTTTAVFVSTTPHTAQGYRNEGEVGIALHESGLSRGDVFITTKYSGFDGLDIPTAIRNSVNNIGTPYVDLYLIHNPRLAVPAIPTAWAEMEKVVEDGLAKSIGVSNFGVQDLEILLESAKIKPAVNQILLHPYVYLQQAPIVEYAAEHDIVIEAYSALRPLTKEPSGPLDAPLNEIATRLGATTDQVLLAWTKAKGAVIVTTSSKKTRLEGYQDAGDIELSKEDIAAIDAAGALGEKRITVRIGLRKFGVAVLVAVAVLGLCSYFRIRIDKLIYYYVRSLAR</sequence>
<dbReference type="PRINTS" id="PR00069">
    <property type="entry name" value="ALDKETRDTASE"/>
</dbReference>
<feature type="transmembrane region" description="Helical" evidence="5">
    <location>
        <begin position="344"/>
        <end position="363"/>
    </location>
</feature>
<keyword evidence="5" id="KW-0812">Transmembrane</keyword>
<feature type="compositionally biased region" description="Low complexity" evidence="4">
    <location>
        <begin position="1"/>
        <end position="21"/>
    </location>
</feature>
<comment type="caution">
    <text evidence="7">The sequence shown here is derived from an EMBL/GenBank/DDBJ whole genome shotgun (WGS) entry which is preliminary data.</text>
</comment>
<dbReference type="InterPro" id="IPR036812">
    <property type="entry name" value="NAD(P)_OxRdtase_dom_sf"/>
</dbReference>
<dbReference type="InterPro" id="IPR020471">
    <property type="entry name" value="AKR"/>
</dbReference>
<organism evidence="7 8">
    <name type="scientific">Suillus discolor</name>
    <dbReference type="NCBI Taxonomy" id="1912936"/>
    <lineage>
        <taxon>Eukaryota</taxon>
        <taxon>Fungi</taxon>
        <taxon>Dikarya</taxon>
        <taxon>Basidiomycota</taxon>
        <taxon>Agaricomycotina</taxon>
        <taxon>Agaricomycetes</taxon>
        <taxon>Agaricomycetidae</taxon>
        <taxon>Boletales</taxon>
        <taxon>Suillineae</taxon>
        <taxon>Suillaceae</taxon>
        <taxon>Suillus</taxon>
    </lineage>
</organism>
<dbReference type="GO" id="GO:0016616">
    <property type="term" value="F:oxidoreductase activity, acting on the CH-OH group of donors, NAD or NADP as acceptor"/>
    <property type="evidence" value="ECO:0007669"/>
    <property type="project" value="UniProtKB-ARBA"/>
</dbReference>
<dbReference type="PANTHER" id="PTHR43827">
    <property type="entry name" value="2,5-DIKETO-D-GLUCONIC ACID REDUCTASE"/>
    <property type="match status" value="1"/>
</dbReference>
<evidence type="ECO:0000256" key="4">
    <source>
        <dbReference type="SAM" id="MobiDB-lite"/>
    </source>
</evidence>
<keyword evidence="8" id="KW-1185">Reference proteome</keyword>
<dbReference type="InterPro" id="IPR023210">
    <property type="entry name" value="NADP_OxRdtase_dom"/>
</dbReference>
<dbReference type="PANTHER" id="PTHR43827:SF3">
    <property type="entry name" value="NADP-DEPENDENT OXIDOREDUCTASE DOMAIN-CONTAINING PROTEIN"/>
    <property type="match status" value="1"/>
</dbReference>
<dbReference type="PROSITE" id="PS00062">
    <property type="entry name" value="ALDOKETO_REDUCTASE_2"/>
    <property type="match status" value="1"/>
</dbReference>
<evidence type="ECO:0000313" key="7">
    <source>
        <dbReference type="EMBL" id="KAG2106158.1"/>
    </source>
</evidence>
<evidence type="ECO:0000256" key="5">
    <source>
        <dbReference type="SAM" id="Phobius"/>
    </source>
</evidence>
<evidence type="ECO:0000259" key="6">
    <source>
        <dbReference type="Pfam" id="PF00248"/>
    </source>
</evidence>
<proteinExistence type="inferred from homology"/>
<dbReference type="Pfam" id="PF00248">
    <property type="entry name" value="Aldo_ket_red"/>
    <property type="match status" value="1"/>
</dbReference>
<evidence type="ECO:0000256" key="2">
    <source>
        <dbReference type="ARBA" id="ARBA00022857"/>
    </source>
</evidence>
<dbReference type="RefSeq" id="XP_041291468.1">
    <property type="nucleotide sequence ID" value="XM_041444109.1"/>
</dbReference>
<evidence type="ECO:0000256" key="1">
    <source>
        <dbReference type="ARBA" id="ARBA00007905"/>
    </source>
</evidence>
<dbReference type="OrthoDB" id="416253at2759"/>
<feature type="region of interest" description="Disordered" evidence="4">
    <location>
        <begin position="1"/>
        <end position="33"/>
    </location>
</feature>
<dbReference type="SUPFAM" id="SSF51430">
    <property type="entry name" value="NAD(P)-linked oxidoreductase"/>
    <property type="match status" value="1"/>
</dbReference>
<name>A0A9P7F4U8_9AGAM</name>
<dbReference type="Proteomes" id="UP000823399">
    <property type="component" value="Unassembled WGS sequence"/>
</dbReference>
<dbReference type="InterPro" id="IPR018170">
    <property type="entry name" value="Aldo/ket_reductase_CS"/>
</dbReference>
<keyword evidence="2" id="KW-0521">NADP</keyword>
<evidence type="ECO:0000313" key="8">
    <source>
        <dbReference type="Proteomes" id="UP000823399"/>
    </source>
</evidence>
<evidence type="ECO:0000256" key="3">
    <source>
        <dbReference type="ARBA" id="ARBA00023002"/>
    </source>
</evidence>
<dbReference type="GeneID" id="64706368"/>
<accession>A0A9P7F4U8</accession>
<comment type="similarity">
    <text evidence="1">Belongs to the aldo/keto reductase family.</text>
</comment>
<protein>
    <submittedName>
        <fullName evidence="7">NADP-dependent oxidoreductase domain-containing protein</fullName>
    </submittedName>
</protein>
<feature type="domain" description="NADP-dependent oxidoreductase" evidence="6">
    <location>
        <begin position="110"/>
        <end position="327"/>
    </location>
</feature>
<keyword evidence="5" id="KW-0472">Membrane</keyword>
<reference evidence="7" key="1">
    <citation type="journal article" date="2020" name="New Phytol.">
        <title>Comparative genomics reveals dynamic genome evolution in host specialist ectomycorrhizal fungi.</title>
        <authorList>
            <person name="Lofgren L.A."/>
            <person name="Nguyen N.H."/>
            <person name="Vilgalys R."/>
            <person name="Ruytinx J."/>
            <person name="Liao H.L."/>
            <person name="Branco S."/>
            <person name="Kuo A."/>
            <person name="LaButti K."/>
            <person name="Lipzen A."/>
            <person name="Andreopoulos W."/>
            <person name="Pangilinan J."/>
            <person name="Riley R."/>
            <person name="Hundley H."/>
            <person name="Na H."/>
            <person name="Barry K."/>
            <person name="Grigoriev I.V."/>
            <person name="Stajich J.E."/>
            <person name="Kennedy P.G."/>
        </authorList>
    </citation>
    <scope>NUCLEOTIDE SEQUENCE</scope>
    <source>
        <strain evidence="7">FC423</strain>
    </source>
</reference>
<keyword evidence="3" id="KW-0560">Oxidoreductase</keyword>
<dbReference type="Gene3D" id="3.20.20.100">
    <property type="entry name" value="NADP-dependent oxidoreductase domain"/>
    <property type="match status" value="1"/>
</dbReference>
<dbReference type="EMBL" id="JABBWM010000036">
    <property type="protein sequence ID" value="KAG2106158.1"/>
    <property type="molecule type" value="Genomic_DNA"/>
</dbReference>
<gene>
    <name evidence="7" type="ORF">F5147DRAFT_837892</name>
</gene>